<keyword evidence="18" id="KW-1185">Reference proteome</keyword>
<dbReference type="NCBIfam" id="NF010052">
    <property type="entry name" value="PRK13529.1"/>
    <property type="match status" value="1"/>
</dbReference>
<dbReference type="InterPro" id="IPR001891">
    <property type="entry name" value="Malic_OxRdtase"/>
</dbReference>
<dbReference type="GO" id="GO:0042803">
    <property type="term" value="F:protein homodimerization activity"/>
    <property type="evidence" value="ECO:0007669"/>
    <property type="project" value="UniProtKB-ARBA"/>
</dbReference>
<evidence type="ECO:0000313" key="17">
    <source>
        <dbReference type="EMBL" id="KAK4793855.1"/>
    </source>
</evidence>
<keyword evidence="8" id="KW-0809">Transit peptide</keyword>
<evidence type="ECO:0000256" key="14">
    <source>
        <dbReference type="RuleBase" id="RU003426"/>
    </source>
</evidence>
<protein>
    <recommendedName>
        <fullName evidence="14">Malic enzyme</fullName>
    </recommendedName>
</protein>
<dbReference type="CDD" id="cd05324">
    <property type="entry name" value="carb_red_PTCR-like_SDR_c"/>
    <property type="match status" value="1"/>
</dbReference>
<keyword evidence="10" id="KW-0520">NAD</keyword>
<evidence type="ECO:0000256" key="1">
    <source>
        <dbReference type="ARBA" id="ARBA00001936"/>
    </source>
</evidence>
<comment type="cofactor">
    <cofactor evidence="2">
        <name>Mg(2+)</name>
        <dbReference type="ChEBI" id="CHEBI:18420"/>
    </cofactor>
</comment>
<dbReference type="PANTHER" id="PTHR23406">
    <property type="entry name" value="MALIC ENZYME-RELATED"/>
    <property type="match status" value="1"/>
</dbReference>
<evidence type="ECO:0000256" key="12">
    <source>
        <dbReference type="ARBA" id="ARBA00052599"/>
    </source>
</evidence>
<dbReference type="Pfam" id="PF00390">
    <property type="entry name" value="malic"/>
    <property type="match status" value="1"/>
</dbReference>
<dbReference type="AlphaFoldDB" id="A0AAN7MC31"/>
<dbReference type="GO" id="GO:0005739">
    <property type="term" value="C:mitochondrion"/>
    <property type="evidence" value="ECO:0007669"/>
    <property type="project" value="UniProtKB-SubCell"/>
</dbReference>
<comment type="function">
    <text evidence="13">Involved in the regulation of sugars and amino acids metabolisms during the night period.</text>
</comment>
<dbReference type="PROSITE" id="PS00331">
    <property type="entry name" value="MALIC_ENZYMES"/>
    <property type="match status" value="1"/>
</dbReference>
<dbReference type="Gene3D" id="3.40.50.10380">
    <property type="entry name" value="Malic enzyme, N-terminal domain"/>
    <property type="match status" value="1"/>
</dbReference>
<organism evidence="17 18">
    <name type="scientific">Trapa natans</name>
    <name type="common">Water chestnut</name>
    <dbReference type="NCBI Taxonomy" id="22666"/>
    <lineage>
        <taxon>Eukaryota</taxon>
        <taxon>Viridiplantae</taxon>
        <taxon>Streptophyta</taxon>
        <taxon>Embryophyta</taxon>
        <taxon>Tracheophyta</taxon>
        <taxon>Spermatophyta</taxon>
        <taxon>Magnoliopsida</taxon>
        <taxon>eudicotyledons</taxon>
        <taxon>Gunneridae</taxon>
        <taxon>Pentapetalae</taxon>
        <taxon>rosids</taxon>
        <taxon>malvids</taxon>
        <taxon>Myrtales</taxon>
        <taxon>Lythraceae</taxon>
        <taxon>Trapa</taxon>
    </lineage>
</organism>
<evidence type="ECO:0000256" key="10">
    <source>
        <dbReference type="ARBA" id="ARBA00023027"/>
    </source>
</evidence>
<evidence type="ECO:0000256" key="11">
    <source>
        <dbReference type="ARBA" id="ARBA00023128"/>
    </source>
</evidence>
<dbReference type="Pfam" id="PF00106">
    <property type="entry name" value="adh_short"/>
    <property type="match status" value="2"/>
</dbReference>
<evidence type="ECO:0000313" key="18">
    <source>
        <dbReference type="Proteomes" id="UP001346149"/>
    </source>
</evidence>
<dbReference type="InterPro" id="IPR015884">
    <property type="entry name" value="Malic_enzyme_CS"/>
</dbReference>
<dbReference type="PROSITE" id="PS00061">
    <property type="entry name" value="ADH_SHORT"/>
    <property type="match status" value="1"/>
</dbReference>
<dbReference type="InterPro" id="IPR012301">
    <property type="entry name" value="Malic_N_dom"/>
</dbReference>
<dbReference type="Pfam" id="PF03949">
    <property type="entry name" value="Malic_M"/>
    <property type="match status" value="1"/>
</dbReference>
<dbReference type="InterPro" id="IPR036291">
    <property type="entry name" value="NAD(P)-bd_dom_sf"/>
</dbReference>
<dbReference type="InterPro" id="IPR012302">
    <property type="entry name" value="Malic_NAD-bd"/>
</dbReference>
<comment type="similarity">
    <text evidence="5 14">Belongs to the malic enzymes family.</text>
</comment>
<dbReference type="SMART" id="SM01274">
    <property type="entry name" value="malic"/>
    <property type="match status" value="1"/>
</dbReference>
<feature type="domain" description="Malic enzyme N-terminal" evidence="16">
    <location>
        <begin position="128"/>
        <end position="308"/>
    </location>
</feature>
<gene>
    <name evidence="17" type="ORF">SAY86_011849</name>
</gene>
<reference evidence="17 18" key="1">
    <citation type="journal article" date="2023" name="Hortic Res">
        <title>Pangenome of water caltrop reveals structural variations and asymmetric subgenome divergence after allopolyploidization.</title>
        <authorList>
            <person name="Zhang X."/>
            <person name="Chen Y."/>
            <person name="Wang L."/>
            <person name="Yuan Y."/>
            <person name="Fang M."/>
            <person name="Shi L."/>
            <person name="Lu R."/>
            <person name="Comes H.P."/>
            <person name="Ma Y."/>
            <person name="Chen Y."/>
            <person name="Huang G."/>
            <person name="Zhou Y."/>
            <person name="Zheng Z."/>
            <person name="Qiu Y."/>
        </authorList>
    </citation>
    <scope>NUCLEOTIDE SEQUENCE [LARGE SCALE GENOMIC DNA]</scope>
    <source>
        <strain evidence="17">F231</strain>
    </source>
</reference>
<feature type="domain" description="Malic enzyme NAD-binding" evidence="15">
    <location>
        <begin position="318"/>
        <end position="579"/>
    </location>
</feature>
<name>A0AAN7MC31_TRANT</name>
<keyword evidence="9 14" id="KW-0560">Oxidoreductase</keyword>
<dbReference type="GO" id="GO:0006108">
    <property type="term" value="P:malate metabolic process"/>
    <property type="evidence" value="ECO:0007669"/>
    <property type="project" value="TreeGrafter"/>
</dbReference>
<evidence type="ECO:0000259" key="15">
    <source>
        <dbReference type="SMART" id="SM00919"/>
    </source>
</evidence>
<keyword evidence="6 14" id="KW-0479">Metal-binding</keyword>
<dbReference type="FunFam" id="3.40.50.720:FF:000237">
    <property type="entry name" value="Malic enzyme"/>
    <property type="match status" value="1"/>
</dbReference>
<comment type="catalytic activity">
    <reaction evidence="12">
        <text>(S)-malate + NAD(+) = pyruvate + CO2 + NADH</text>
        <dbReference type="Rhea" id="RHEA:12653"/>
        <dbReference type="ChEBI" id="CHEBI:15361"/>
        <dbReference type="ChEBI" id="CHEBI:15589"/>
        <dbReference type="ChEBI" id="CHEBI:16526"/>
        <dbReference type="ChEBI" id="CHEBI:57540"/>
        <dbReference type="ChEBI" id="CHEBI:57945"/>
        <dbReference type="EC" id="1.1.1.39"/>
    </reaction>
</comment>
<dbReference type="InterPro" id="IPR020904">
    <property type="entry name" value="Sc_DH/Rdtase_CS"/>
</dbReference>
<evidence type="ECO:0000259" key="16">
    <source>
        <dbReference type="SMART" id="SM01274"/>
    </source>
</evidence>
<accession>A0AAN7MC31</accession>
<evidence type="ECO:0000256" key="2">
    <source>
        <dbReference type="ARBA" id="ARBA00001946"/>
    </source>
</evidence>
<dbReference type="InterPro" id="IPR045313">
    <property type="entry name" value="CBR1-like"/>
</dbReference>
<dbReference type="FunFam" id="3.40.50.720:FF:000312">
    <property type="entry name" value="(+)-neomenthol dehydrogenase"/>
    <property type="match status" value="1"/>
</dbReference>
<dbReference type="SUPFAM" id="SSF51735">
    <property type="entry name" value="NAD(P)-binding Rossmann-fold domains"/>
    <property type="match status" value="2"/>
</dbReference>
<dbReference type="GO" id="GO:0051287">
    <property type="term" value="F:NAD binding"/>
    <property type="evidence" value="ECO:0007669"/>
    <property type="project" value="InterPro"/>
</dbReference>
<dbReference type="GO" id="GO:0004471">
    <property type="term" value="F:malate dehydrogenase (decarboxylating) (NAD+) activity"/>
    <property type="evidence" value="ECO:0007669"/>
    <property type="project" value="UniProtKB-EC"/>
</dbReference>
<dbReference type="PRINTS" id="PR00072">
    <property type="entry name" value="MALOXRDTASE"/>
</dbReference>
<dbReference type="InterPro" id="IPR046346">
    <property type="entry name" value="Aminoacid_DH-like_N_sf"/>
</dbReference>
<evidence type="ECO:0000256" key="3">
    <source>
        <dbReference type="ARBA" id="ARBA00004173"/>
    </source>
</evidence>
<evidence type="ECO:0000256" key="4">
    <source>
        <dbReference type="ARBA" id="ARBA00006484"/>
    </source>
</evidence>
<dbReference type="PANTHER" id="PTHR23406:SF73">
    <property type="entry name" value="NAD-DEPENDENT MALIC ENZYME 2, MITOCHONDRIAL"/>
    <property type="match status" value="1"/>
</dbReference>
<dbReference type="SMART" id="SM00919">
    <property type="entry name" value="Malic_M"/>
    <property type="match status" value="1"/>
</dbReference>
<dbReference type="FunFam" id="3.40.50.10380:FF:000005">
    <property type="entry name" value="Malic enzyme"/>
    <property type="match status" value="1"/>
</dbReference>
<evidence type="ECO:0000256" key="9">
    <source>
        <dbReference type="ARBA" id="ARBA00023002"/>
    </source>
</evidence>
<comment type="caution">
    <text evidence="17">The sequence shown here is derived from an EMBL/GenBank/DDBJ whole genome shotgun (WGS) entry which is preliminary data.</text>
</comment>
<dbReference type="SUPFAM" id="SSF53223">
    <property type="entry name" value="Aminoacid dehydrogenase-like, N-terminal domain"/>
    <property type="match status" value="1"/>
</dbReference>
<dbReference type="InterPro" id="IPR037062">
    <property type="entry name" value="Malic_N_dom_sf"/>
</dbReference>
<sequence>MWSLARSSAARMRGSRRFSIVTPDPCIVRKRGADILHDPWFNKVVPYERYSSGIVKRKLRFNLLPDTGFSLTERDRLGLRGLLPPRVFSFEQQYARFMQSFHSLEKNTYGQPDSIVSLAKWRILNRLHDRNQTLYYRVLIDNIKDFSPIIYTPTVGLVCQNFSGLFRRPRGMYFSAKDKGEMMSMVYNWPAKKVDMIVVTDGSHILGLGDLGVQGIGIPIGKLDMHVAAAGINPQKTLPVILDVGTNNQKLLEDRLYLGLQQPRLEGNDYLEIVDEFMEAVHARWPKAIVQFKNFQMKWACETLQRYRGKFCMFNDDIQGTAGVALAGLLGMVRAQGRPFKDLINQKIVVVGAGSEGLSVLGMAAQSVKRMAGNSAAAINNFYLLDRDGLITKERKNLDPAAAPFARNLGEIGLGEGACLLEVVKKVRPHVILGFSGVSGVFNTEVLKAMRESDSTRPAVFAMSSPTMNAECTAADAFKHAGPNIVFASGSPFEKVDLGNGKFGHVNQANNMYLFPGIGLGTLLSGARFITDGMVQAAAECLASYMTDGEIQDGILYPSIRRIRHITAEVGAAVLRAAIAEDLAEGHSDVGPRELQQMSKPRKKFDSAQEGIFRSEPLSLHTNWYGTLSGTQRLREHPKSLSSSNYGWRNLRRGSRLTHGFRTLRDRCAVVTGANKGIGFEICRQLALSGVEVVLTARDEKKGLEALDKLLQGGPSCLSSSVVFHRLDVTEPASVASLEEFIKNKFGKLDILVNNAGVGGAIIDAEALAKSVYGKEGAQVNWQEIMTQPYTAAVECIETNYYGPKRMVEAFIELLQCSDSPRIVNVSSSMGKLKTVCHEWATAVLGDAENLTEEKIDEVLHVFLRDFKEGSWASKGWPAFLPAYTNSKAALNAYTRVLAKKYPKLCINCVCPGFVKTDINFNRGILPVEEGGESPVRLALLPDGGPSGRFFIRNEESEF</sequence>
<dbReference type="Proteomes" id="UP001346149">
    <property type="component" value="Unassembled WGS sequence"/>
</dbReference>
<comment type="subcellular location">
    <subcellularLocation>
        <location evidence="3">Mitochondrion</location>
    </subcellularLocation>
</comment>
<evidence type="ECO:0000256" key="5">
    <source>
        <dbReference type="ARBA" id="ARBA00008785"/>
    </source>
</evidence>
<dbReference type="InterPro" id="IPR002347">
    <property type="entry name" value="SDR_fam"/>
</dbReference>
<evidence type="ECO:0000256" key="7">
    <source>
        <dbReference type="ARBA" id="ARBA00022857"/>
    </source>
</evidence>
<evidence type="ECO:0000256" key="8">
    <source>
        <dbReference type="ARBA" id="ARBA00022946"/>
    </source>
</evidence>
<evidence type="ECO:0000256" key="6">
    <source>
        <dbReference type="ARBA" id="ARBA00022723"/>
    </source>
</evidence>
<comment type="cofactor">
    <cofactor evidence="1">
        <name>Mn(2+)</name>
        <dbReference type="ChEBI" id="CHEBI:29035"/>
    </cofactor>
</comment>
<dbReference type="Gene3D" id="3.40.50.720">
    <property type="entry name" value="NAD(P)-binding Rossmann-like Domain"/>
    <property type="match status" value="2"/>
</dbReference>
<dbReference type="EMBL" id="JAXQNO010000007">
    <property type="protein sequence ID" value="KAK4793855.1"/>
    <property type="molecule type" value="Genomic_DNA"/>
</dbReference>
<keyword evidence="7" id="KW-0521">NADP</keyword>
<dbReference type="GO" id="GO:0046872">
    <property type="term" value="F:metal ion binding"/>
    <property type="evidence" value="ECO:0007669"/>
    <property type="project" value="UniProtKB-KW"/>
</dbReference>
<keyword evidence="11" id="KW-0496">Mitochondrion</keyword>
<proteinExistence type="inferred from homology"/>
<evidence type="ECO:0000256" key="13">
    <source>
        <dbReference type="ARBA" id="ARBA00053901"/>
    </source>
</evidence>
<comment type="similarity">
    <text evidence="4">Belongs to the short-chain dehydrogenases/reductases (SDR) family.</text>
</comment>